<reference evidence="2" key="2">
    <citation type="submission" date="2017-12" db="EMBL/GenBank/DDBJ databases">
        <title>Genome sequence of the Bar-tailed Godwit (Limosa lapponica baueri).</title>
        <authorList>
            <person name="Lima N.C.B."/>
            <person name="Parody-Merino A.M."/>
            <person name="Battley P.F."/>
            <person name="Fidler A.E."/>
            <person name="Prosdocimi F."/>
        </authorList>
    </citation>
    <scope>NUCLEOTIDE SEQUENCE [LARGE SCALE GENOMIC DNA]</scope>
</reference>
<keyword evidence="1" id="KW-0808">Transferase</keyword>
<evidence type="ECO:0000313" key="1">
    <source>
        <dbReference type="EMBL" id="PKU29639.1"/>
    </source>
</evidence>
<name>A0A2I0T776_LIMLA</name>
<keyword evidence="1" id="KW-0695">RNA-directed DNA polymerase</keyword>
<dbReference type="EMBL" id="KZ516568">
    <property type="protein sequence ID" value="PKU29639.1"/>
    <property type="molecule type" value="Genomic_DNA"/>
</dbReference>
<protein>
    <submittedName>
        <fullName evidence="1">Rna-directed dna polymerase from mobile element jockey-like</fullName>
    </submittedName>
</protein>
<keyword evidence="1" id="KW-0548">Nucleotidyltransferase</keyword>
<dbReference type="Proteomes" id="UP000233556">
    <property type="component" value="Unassembled WGS sequence"/>
</dbReference>
<dbReference type="AlphaFoldDB" id="A0A2I0T776"/>
<reference evidence="2" key="1">
    <citation type="submission" date="2017-11" db="EMBL/GenBank/DDBJ databases">
        <authorList>
            <person name="Lima N.C."/>
            <person name="Parody-Merino A.M."/>
            <person name="Battley P.F."/>
            <person name="Fidler A.E."/>
            <person name="Prosdocimi F."/>
        </authorList>
    </citation>
    <scope>NUCLEOTIDE SEQUENCE [LARGE SCALE GENOMIC DNA]</scope>
</reference>
<proteinExistence type="predicted"/>
<evidence type="ECO:0000313" key="2">
    <source>
        <dbReference type="Proteomes" id="UP000233556"/>
    </source>
</evidence>
<dbReference type="OrthoDB" id="416454at2759"/>
<dbReference type="GO" id="GO:0003964">
    <property type="term" value="F:RNA-directed DNA polymerase activity"/>
    <property type="evidence" value="ECO:0007669"/>
    <property type="project" value="UniProtKB-KW"/>
</dbReference>
<keyword evidence="2" id="KW-1185">Reference proteome</keyword>
<dbReference type="PANTHER" id="PTHR33332">
    <property type="entry name" value="REVERSE TRANSCRIPTASE DOMAIN-CONTAINING PROTEIN"/>
    <property type="match status" value="1"/>
</dbReference>
<gene>
    <name evidence="1" type="ORF">llap_20057</name>
</gene>
<organism evidence="1 2">
    <name type="scientific">Limosa lapponica baueri</name>
    <dbReference type="NCBI Taxonomy" id="1758121"/>
    <lineage>
        <taxon>Eukaryota</taxon>
        <taxon>Metazoa</taxon>
        <taxon>Chordata</taxon>
        <taxon>Craniata</taxon>
        <taxon>Vertebrata</taxon>
        <taxon>Euteleostomi</taxon>
        <taxon>Archelosauria</taxon>
        <taxon>Archosauria</taxon>
        <taxon>Dinosauria</taxon>
        <taxon>Saurischia</taxon>
        <taxon>Theropoda</taxon>
        <taxon>Coelurosauria</taxon>
        <taxon>Aves</taxon>
        <taxon>Neognathae</taxon>
        <taxon>Neoaves</taxon>
        <taxon>Charadriiformes</taxon>
        <taxon>Scolopacidae</taxon>
        <taxon>Limosa</taxon>
    </lineage>
</organism>
<accession>A0A2I0T776</accession>
<sequence length="120" mass="13572">MVLIQRLVDNDSKSRWRSVTRGVPQESPEGVLGPVLLNIFINDIDSEIKCTLIKLADYTTLSGAVDTPEGWDAVQKDLDKLDKWAHVNLMRFNKAKCRVLHLGSGNPRYEYELGDDEIES</sequence>